<keyword evidence="1" id="KW-1133">Transmembrane helix</keyword>
<dbReference type="EMBL" id="JBHTHZ010000001">
    <property type="protein sequence ID" value="MFD0792037.1"/>
    <property type="molecule type" value="Genomic_DNA"/>
</dbReference>
<feature type="transmembrane region" description="Helical" evidence="1">
    <location>
        <begin position="20"/>
        <end position="41"/>
    </location>
</feature>
<evidence type="ECO:0000313" key="2">
    <source>
        <dbReference type="EMBL" id="MFD0792037.1"/>
    </source>
</evidence>
<keyword evidence="3" id="KW-1185">Reference proteome</keyword>
<evidence type="ECO:0000313" key="3">
    <source>
        <dbReference type="Proteomes" id="UP001597010"/>
    </source>
</evidence>
<organism evidence="2 3">
    <name type="scientific">Mucilaginibacter litoreus</name>
    <dbReference type="NCBI Taxonomy" id="1048221"/>
    <lineage>
        <taxon>Bacteria</taxon>
        <taxon>Pseudomonadati</taxon>
        <taxon>Bacteroidota</taxon>
        <taxon>Sphingobacteriia</taxon>
        <taxon>Sphingobacteriales</taxon>
        <taxon>Sphingobacteriaceae</taxon>
        <taxon>Mucilaginibacter</taxon>
    </lineage>
</organism>
<gene>
    <name evidence="2" type="ORF">ACFQZX_00330</name>
</gene>
<name>A0ABW3AM31_9SPHI</name>
<sequence>MQRQLNPNAMILHQFTWQHFLIAAAVLTLVWHGFLLISWYLKGKTGGSADQAVIGRRAGGAADSSLVANEPLPHQWERGVDVLESSEEELMGKAQEVPGLSRVSMSDIRFAVPEVVYPAADQPGFLQGTVADFLEELKPVFDYAGRYRKGLLTFLEHLEALLGRYPEIRQSPNWQAVLAHIVGLGTEQLPFELQAADVEAFLDDPEGFAIRAE</sequence>
<keyword evidence="1" id="KW-0472">Membrane</keyword>
<protein>
    <submittedName>
        <fullName evidence="2">Uncharacterized protein</fullName>
    </submittedName>
</protein>
<evidence type="ECO:0000256" key="1">
    <source>
        <dbReference type="SAM" id="Phobius"/>
    </source>
</evidence>
<dbReference type="Proteomes" id="UP001597010">
    <property type="component" value="Unassembled WGS sequence"/>
</dbReference>
<keyword evidence="1" id="KW-0812">Transmembrane</keyword>
<accession>A0ABW3AM31</accession>
<reference evidence="3" key="1">
    <citation type="journal article" date="2019" name="Int. J. Syst. Evol. Microbiol.">
        <title>The Global Catalogue of Microorganisms (GCM) 10K type strain sequencing project: providing services to taxonomists for standard genome sequencing and annotation.</title>
        <authorList>
            <consortium name="The Broad Institute Genomics Platform"/>
            <consortium name="The Broad Institute Genome Sequencing Center for Infectious Disease"/>
            <person name="Wu L."/>
            <person name="Ma J."/>
        </authorList>
    </citation>
    <scope>NUCLEOTIDE SEQUENCE [LARGE SCALE GENOMIC DNA]</scope>
    <source>
        <strain evidence="3">CCUG 61484</strain>
    </source>
</reference>
<dbReference type="RefSeq" id="WP_377110748.1">
    <property type="nucleotide sequence ID" value="NZ_JBHTHZ010000001.1"/>
</dbReference>
<proteinExistence type="predicted"/>
<comment type="caution">
    <text evidence="2">The sequence shown here is derived from an EMBL/GenBank/DDBJ whole genome shotgun (WGS) entry which is preliminary data.</text>
</comment>